<evidence type="ECO:0000259" key="1">
    <source>
        <dbReference type="Pfam" id="PF04149"/>
    </source>
</evidence>
<dbReference type="InterPro" id="IPR007278">
    <property type="entry name" value="DUF397"/>
</dbReference>
<proteinExistence type="predicted"/>
<accession>A0ABT1ADE1</accession>
<comment type="caution">
    <text evidence="2">The sequence shown here is derived from an EMBL/GenBank/DDBJ whole genome shotgun (WGS) entry which is preliminary data.</text>
</comment>
<dbReference type="RefSeq" id="WP_252446603.1">
    <property type="nucleotide sequence ID" value="NZ_JAGSOV010000107.1"/>
</dbReference>
<dbReference type="Proteomes" id="UP001165283">
    <property type="component" value="Unassembled WGS sequence"/>
</dbReference>
<keyword evidence="3" id="KW-1185">Reference proteome</keyword>
<protein>
    <submittedName>
        <fullName evidence="2">DUF397 domain-containing protein</fullName>
    </submittedName>
</protein>
<evidence type="ECO:0000313" key="3">
    <source>
        <dbReference type="Proteomes" id="UP001165283"/>
    </source>
</evidence>
<name>A0ABT1ADE1_9PSEU</name>
<organism evidence="2 3">
    <name type="scientific">Pseudonocardia humida</name>
    <dbReference type="NCBI Taxonomy" id="2800819"/>
    <lineage>
        <taxon>Bacteria</taxon>
        <taxon>Bacillati</taxon>
        <taxon>Actinomycetota</taxon>
        <taxon>Actinomycetes</taxon>
        <taxon>Pseudonocardiales</taxon>
        <taxon>Pseudonocardiaceae</taxon>
        <taxon>Pseudonocardia</taxon>
    </lineage>
</organism>
<sequence length="63" mass="6797">MIEFKISSFCSAGGCVEVGHSPSDDAVVVRDSKDPLRSVSITFGGQQWSTFLDGVRRGDFNAE</sequence>
<dbReference type="Pfam" id="PF04149">
    <property type="entry name" value="DUF397"/>
    <property type="match status" value="1"/>
</dbReference>
<feature type="domain" description="DUF397" evidence="1">
    <location>
        <begin position="7"/>
        <end position="56"/>
    </location>
</feature>
<reference evidence="2" key="1">
    <citation type="submission" date="2021-04" db="EMBL/GenBank/DDBJ databases">
        <title>Pseudonocardia sp. nov., isolated from sandy soil of mangrove forest.</title>
        <authorList>
            <person name="Zan Z."/>
            <person name="Huang R."/>
            <person name="Liu W."/>
        </authorList>
    </citation>
    <scope>NUCLEOTIDE SEQUENCE</scope>
    <source>
        <strain evidence="2">S2-4</strain>
    </source>
</reference>
<evidence type="ECO:0000313" key="2">
    <source>
        <dbReference type="EMBL" id="MCO1661092.1"/>
    </source>
</evidence>
<gene>
    <name evidence="2" type="ORF">KDL28_39205</name>
</gene>
<dbReference type="EMBL" id="JAGSOV010000107">
    <property type="protein sequence ID" value="MCO1661092.1"/>
    <property type="molecule type" value="Genomic_DNA"/>
</dbReference>